<evidence type="ECO:0000259" key="3">
    <source>
        <dbReference type="Pfam" id="PF13439"/>
    </source>
</evidence>
<dbReference type="PANTHER" id="PTHR46401:SF2">
    <property type="entry name" value="GLYCOSYLTRANSFERASE WBBK-RELATED"/>
    <property type="match status" value="1"/>
</dbReference>
<dbReference type="Proteomes" id="UP001202248">
    <property type="component" value="Unassembled WGS sequence"/>
</dbReference>
<keyword evidence="1" id="KW-0808">Transferase</keyword>
<organism evidence="4 5">
    <name type="scientific">Niabella ginsengisoli</name>
    <dbReference type="NCBI Taxonomy" id="522298"/>
    <lineage>
        <taxon>Bacteria</taxon>
        <taxon>Pseudomonadati</taxon>
        <taxon>Bacteroidota</taxon>
        <taxon>Chitinophagia</taxon>
        <taxon>Chitinophagales</taxon>
        <taxon>Chitinophagaceae</taxon>
        <taxon>Niabella</taxon>
    </lineage>
</organism>
<name>A0ABS9SMU7_9BACT</name>
<dbReference type="PANTHER" id="PTHR46401">
    <property type="entry name" value="GLYCOSYLTRANSFERASE WBBK-RELATED"/>
    <property type="match status" value="1"/>
</dbReference>
<dbReference type="Pfam" id="PF13439">
    <property type="entry name" value="Glyco_transf_4"/>
    <property type="match status" value="1"/>
</dbReference>
<dbReference type="InterPro" id="IPR001296">
    <property type="entry name" value="Glyco_trans_1"/>
</dbReference>
<dbReference type="Pfam" id="PF00534">
    <property type="entry name" value="Glycos_transf_1"/>
    <property type="match status" value="1"/>
</dbReference>
<feature type="domain" description="Glycosyltransferase subfamily 4-like N-terminal" evidence="3">
    <location>
        <begin position="62"/>
        <end position="162"/>
    </location>
</feature>
<reference evidence="4 5" key="1">
    <citation type="submission" date="2022-02" db="EMBL/GenBank/DDBJ databases">
        <authorList>
            <person name="Min J."/>
        </authorList>
    </citation>
    <scope>NUCLEOTIDE SEQUENCE [LARGE SCALE GENOMIC DNA]</scope>
    <source>
        <strain evidence="4 5">GR10-1</strain>
    </source>
</reference>
<sequence length="350" mass="40100">MSKQIIFDCERMKYAYTGLYYFCKELGAALIRQNKDDKIAFYVPEKERGVFGEDQEYLIQNHLHKFFPKNVINYDVWHCTYQGSNYLPPARSSVKTISTIHDLNFLHQGKTKGKQDKYMQKLQRLVDRSDTIVTISNFVKEQVLENLNVGSKEVKVIYNGRNVPESLAYVKPETIEDKPFFFSIGTITDKKNFHVLAAMLIDNDYDLVIAGITQSQAYHNKIIEEARNLGVEHRVKLIGAVSENEKYWLFKNCAAFCFPSLAEGFGLPVIEAMQLGTPVILSTATSLPEVGGPHAIYFEGMETELISKAATEFLNRNIDGSVRQGLIDWARQFDWDVAARKYWELYEGLN</sequence>
<evidence type="ECO:0000259" key="2">
    <source>
        <dbReference type="Pfam" id="PF00534"/>
    </source>
</evidence>
<proteinExistence type="predicted"/>
<evidence type="ECO:0000313" key="4">
    <source>
        <dbReference type="EMBL" id="MCH5599699.1"/>
    </source>
</evidence>
<accession>A0ABS9SMU7</accession>
<gene>
    <name evidence="4" type="ORF">MKP09_18170</name>
</gene>
<feature type="domain" description="Glycosyl transferase family 1" evidence="2">
    <location>
        <begin position="174"/>
        <end position="315"/>
    </location>
</feature>
<dbReference type="Gene3D" id="3.40.50.2000">
    <property type="entry name" value="Glycogen Phosphorylase B"/>
    <property type="match status" value="2"/>
</dbReference>
<dbReference type="InterPro" id="IPR028098">
    <property type="entry name" value="Glyco_trans_4-like_N"/>
</dbReference>
<keyword evidence="5" id="KW-1185">Reference proteome</keyword>
<dbReference type="SUPFAM" id="SSF53756">
    <property type="entry name" value="UDP-Glycosyltransferase/glycogen phosphorylase"/>
    <property type="match status" value="1"/>
</dbReference>
<dbReference type="RefSeq" id="WP_240831732.1">
    <property type="nucleotide sequence ID" value="NZ_JAKWBL010000004.1"/>
</dbReference>
<dbReference type="EMBL" id="JAKWBL010000004">
    <property type="protein sequence ID" value="MCH5599699.1"/>
    <property type="molecule type" value="Genomic_DNA"/>
</dbReference>
<protein>
    <submittedName>
        <fullName evidence="4">Glycosyltransferase family 4 protein</fullName>
    </submittedName>
</protein>
<dbReference type="CDD" id="cd03809">
    <property type="entry name" value="GT4_MtfB-like"/>
    <property type="match status" value="1"/>
</dbReference>
<comment type="caution">
    <text evidence="4">The sequence shown here is derived from an EMBL/GenBank/DDBJ whole genome shotgun (WGS) entry which is preliminary data.</text>
</comment>
<evidence type="ECO:0000313" key="5">
    <source>
        <dbReference type="Proteomes" id="UP001202248"/>
    </source>
</evidence>
<evidence type="ECO:0000256" key="1">
    <source>
        <dbReference type="ARBA" id="ARBA00022679"/>
    </source>
</evidence>